<dbReference type="GO" id="GO:0071555">
    <property type="term" value="P:cell wall organization"/>
    <property type="evidence" value="ECO:0007669"/>
    <property type="project" value="UniProtKB-KW"/>
</dbReference>
<dbReference type="PANTHER" id="PTHR32282">
    <property type="entry name" value="BINDING PROTEIN TRANSPEPTIDASE, PUTATIVE-RELATED"/>
    <property type="match status" value="1"/>
</dbReference>
<protein>
    <submittedName>
        <fullName evidence="17">Penicillin-binding protein</fullName>
    </submittedName>
</protein>
<accession>A0A199NU10</accession>
<evidence type="ECO:0000256" key="10">
    <source>
        <dbReference type="ARBA" id="ARBA00023268"/>
    </source>
</evidence>
<dbReference type="Gene3D" id="3.40.710.10">
    <property type="entry name" value="DD-peptidase/beta-lactamase superfamily"/>
    <property type="match status" value="1"/>
</dbReference>
<dbReference type="GO" id="GO:0009002">
    <property type="term" value="F:serine-type D-Ala-D-Ala carboxypeptidase activity"/>
    <property type="evidence" value="ECO:0007669"/>
    <property type="project" value="UniProtKB-EC"/>
</dbReference>
<dbReference type="FunFam" id="1.10.3810.10:FF:000001">
    <property type="entry name" value="Penicillin-binding protein 1A"/>
    <property type="match status" value="1"/>
</dbReference>
<dbReference type="InterPro" id="IPR001460">
    <property type="entry name" value="PCN-bd_Tpept"/>
</dbReference>
<proteinExistence type="inferred from homology"/>
<dbReference type="SUPFAM" id="SSF56601">
    <property type="entry name" value="beta-lactamase/transpeptidase-like"/>
    <property type="match status" value="1"/>
</dbReference>
<dbReference type="Gene3D" id="1.10.3810.10">
    <property type="entry name" value="Biosynthetic peptidoglycan transglycosylase-like"/>
    <property type="match status" value="1"/>
</dbReference>
<comment type="caution">
    <text evidence="17">The sequence shown here is derived from an EMBL/GenBank/DDBJ whole genome shotgun (WGS) entry which is preliminary data.</text>
</comment>
<evidence type="ECO:0000256" key="11">
    <source>
        <dbReference type="ARBA" id="ARBA00023316"/>
    </source>
</evidence>
<keyword evidence="6" id="KW-0808">Transferase</keyword>
<keyword evidence="18" id="KW-1185">Reference proteome</keyword>
<keyword evidence="8" id="KW-0133">Cell shape</keyword>
<dbReference type="GO" id="GO:0030288">
    <property type="term" value="C:outer membrane-bounded periplasmic space"/>
    <property type="evidence" value="ECO:0007669"/>
    <property type="project" value="TreeGrafter"/>
</dbReference>
<dbReference type="SUPFAM" id="SSF53955">
    <property type="entry name" value="Lysozyme-like"/>
    <property type="match status" value="1"/>
</dbReference>
<evidence type="ECO:0000256" key="13">
    <source>
        <dbReference type="ARBA" id="ARBA00049902"/>
    </source>
</evidence>
<dbReference type="Pfam" id="PF00905">
    <property type="entry name" value="Transpeptidase"/>
    <property type="match status" value="2"/>
</dbReference>
<evidence type="ECO:0000259" key="16">
    <source>
        <dbReference type="Pfam" id="PF00912"/>
    </source>
</evidence>
<reference evidence="17" key="1">
    <citation type="submission" date="2016-06" db="EMBL/GenBank/DDBJ databases">
        <title>Identification of putative biosynthetic pathways for the production of bioactive secondary metabolites by the marine actinomycete Kocuria kristinae RUTW2-3.</title>
        <authorList>
            <person name="Waterworth S.C."/>
            <person name="Walmsley T.A."/>
            <person name="Matongo T."/>
            <person name="Davies-Coleman M.T."/>
            <person name="Dorrington R.A."/>
        </authorList>
    </citation>
    <scope>NUCLEOTIDE SEQUENCE [LARGE SCALE GENOMIC DNA]</scope>
    <source>
        <strain evidence="17">RUTW2-3</strain>
    </source>
</reference>
<feature type="region of interest" description="Disordered" evidence="14">
    <location>
        <begin position="345"/>
        <end position="370"/>
    </location>
</feature>
<evidence type="ECO:0000256" key="9">
    <source>
        <dbReference type="ARBA" id="ARBA00022984"/>
    </source>
</evidence>
<comment type="similarity">
    <text evidence="1">In the C-terminal section; belongs to the transpeptidase family.</text>
</comment>
<evidence type="ECO:0000256" key="8">
    <source>
        <dbReference type="ARBA" id="ARBA00022960"/>
    </source>
</evidence>
<dbReference type="RefSeq" id="WP_064725135.1">
    <property type="nucleotide sequence ID" value="NZ_JBFBMA010000001.1"/>
</dbReference>
<evidence type="ECO:0000256" key="12">
    <source>
        <dbReference type="ARBA" id="ARBA00034000"/>
    </source>
</evidence>
<dbReference type="InterPro" id="IPR012338">
    <property type="entry name" value="Beta-lactam/transpept-like"/>
</dbReference>
<dbReference type="InterPro" id="IPR050396">
    <property type="entry name" value="Glycosyltr_51/Transpeptidase"/>
</dbReference>
<organism evidence="17 18">
    <name type="scientific">Rothia kristinae</name>
    <dbReference type="NCBI Taxonomy" id="37923"/>
    <lineage>
        <taxon>Bacteria</taxon>
        <taxon>Bacillati</taxon>
        <taxon>Actinomycetota</taxon>
        <taxon>Actinomycetes</taxon>
        <taxon>Micrococcales</taxon>
        <taxon>Micrococcaceae</taxon>
        <taxon>Rothia</taxon>
    </lineage>
</organism>
<keyword evidence="7" id="KW-0378">Hydrolase</keyword>
<feature type="compositionally biased region" description="Polar residues" evidence="14">
    <location>
        <begin position="360"/>
        <end position="370"/>
    </location>
</feature>
<dbReference type="InterPro" id="IPR023346">
    <property type="entry name" value="Lysozyme-like_dom_sf"/>
</dbReference>
<feature type="domain" description="Penicillin-binding protein transpeptidase" evidence="15">
    <location>
        <begin position="546"/>
        <end position="645"/>
    </location>
</feature>
<evidence type="ECO:0000256" key="14">
    <source>
        <dbReference type="SAM" id="MobiDB-lite"/>
    </source>
</evidence>
<comment type="catalytic activity">
    <reaction evidence="13">
        <text>[GlcNAc-(1-&gt;4)-Mur2Ac(oyl-L-Ala-gamma-D-Glu-L-Lys-D-Ala-D-Ala)](n)-di-trans,octa-cis-undecaprenyl diphosphate + beta-D-GlcNAc-(1-&gt;4)-Mur2Ac(oyl-L-Ala-gamma-D-Glu-L-Lys-D-Ala-D-Ala)-di-trans,octa-cis-undecaprenyl diphosphate = [GlcNAc-(1-&gt;4)-Mur2Ac(oyl-L-Ala-gamma-D-Glu-L-Lys-D-Ala-D-Ala)](n+1)-di-trans,octa-cis-undecaprenyl diphosphate + di-trans,octa-cis-undecaprenyl diphosphate + H(+)</text>
        <dbReference type="Rhea" id="RHEA:23708"/>
        <dbReference type="Rhea" id="RHEA-COMP:9602"/>
        <dbReference type="Rhea" id="RHEA-COMP:9603"/>
        <dbReference type="ChEBI" id="CHEBI:15378"/>
        <dbReference type="ChEBI" id="CHEBI:58405"/>
        <dbReference type="ChEBI" id="CHEBI:60033"/>
        <dbReference type="ChEBI" id="CHEBI:78435"/>
        <dbReference type="EC" id="2.4.99.28"/>
    </reaction>
</comment>
<evidence type="ECO:0000256" key="6">
    <source>
        <dbReference type="ARBA" id="ARBA00022679"/>
    </source>
</evidence>
<evidence type="ECO:0000256" key="5">
    <source>
        <dbReference type="ARBA" id="ARBA00022676"/>
    </source>
</evidence>
<dbReference type="Pfam" id="PF00912">
    <property type="entry name" value="Transgly"/>
    <property type="match status" value="1"/>
</dbReference>
<dbReference type="GO" id="GO:0006508">
    <property type="term" value="P:proteolysis"/>
    <property type="evidence" value="ECO:0007669"/>
    <property type="project" value="UniProtKB-KW"/>
</dbReference>
<evidence type="ECO:0000256" key="7">
    <source>
        <dbReference type="ARBA" id="ARBA00022801"/>
    </source>
</evidence>
<dbReference type="EMBL" id="LJBJ02000005">
    <property type="protein sequence ID" value="OAX52300.1"/>
    <property type="molecule type" value="Genomic_DNA"/>
</dbReference>
<evidence type="ECO:0000256" key="4">
    <source>
        <dbReference type="ARBA" id="ARBA00022670"/>
    </source>
</evidence>
<feature type="domain" description="Penicillin-binding protein transpeptidase" evidence="15">
    <location>
        <begin position="374"/>
        <end position="436"/>
    </location>
</feature>
<dbReference type="GO" id="GO:0008955">
    <property type="term" value="F:peptidoglycan glycosyltransferase activity"/>
    <property type="evidence" value="ECO:0007669"/>
    <property type="project" value="UniProtKB-EC"/>
</dbReference>
<sequence>MASSKRSTRRRDRRERRRPSDLLQFIALSIVAGFVTAGLLIPPAAAAGLTANASINWFKGLPDNLQEGPLSQPSTILASDGSEITKFFSENRDEVPLDQISQHMIDAQLSIEDNDFYDHGGVDGMGIARAILNNIVNPGKRQGASTITQQYVNNLLIDSAVQNGGDPTATLGANKGMMDKIKEMKLAISMEQNKSKDQILNGYLNIVNYGGSNYGVQAAAKYYWGIDAKDLNIQQSATLAGMVQSPVLYDPATNPESSKKRRNIVLGTMLRDKKITEDQYDKAIDSGLDLDIHPTDSGCTVAKKDSQYFCSYVQNAIALEESLGTTPEERAAKLNRGGLTIKTTLDPKAQSKAQDAVEGTQPTDSNPDNVNTSLVSVQPGTGNIRSMAQNSHYSNEQGAGNTIYNYNADELMGGTQGYAPGSTFKPFTLTEWIKEGNGVNATVDASPLSYPAGTLWHTPCLDSKTSPNPGTSVWSFQNATPGYNWAGQSVNFGIYNSINSNLFATARYLNLCAIGDVAGDLGAVNGVTGDHMHPEKGIAQLIGTQPVPPLFIANAFATFASEGMYCKPRAIDSITDRNGKAVDVPGTQCTRKLDKDVARGVSYVLKNVLTQGSGYQRGIGLENASAAKTGTTDDSTQTWMVGYTSGLATASWVGNNDLGGRSLNGLSIGGQSKSYVDGATFAGAQWQWYMNQVKNDYEHKTFTDPSAKVMGTQIVSKLP</sequence>
<gene>
    <name evidence="17" type="ORF">AN277_0203910</name>
</gene>
<keyword evidence="5" id="KW-0328">Glycosyltransferase</keyword>
<dbReference type="AlphaFoldDB" id="A0A199NU10"/>
<comment type="similarity">
    <text evidence="2">In the N-terminal section; belongs to the glycosyltransferase 51 family.</text>
</comment>
<dbReference type="GO" id="GO:0009252">
    <property type="term" value="P:peptidoglycan biosynthetic process"/>
    <property type="evidence" value="ECO:0007669"/>
    <property type="project" value="UniProtKB-KW"/>
</dbReference>
<evidence type="ECO:0000259" key="15">
    <source>
        <dbReference type="Pfam" id="PF00905"/>
    </source>
</evidence>
<evidence type="ECO:0000256" key="2">
    <source>
        <dbReference type="ARBA" id="ARBA00007739"/>
    </source>
</evidence>
<name>A0A199NU10_9MICC</name>
<dbReference type="GO" id="GO:0008360">
    <property type="term" value="P:regulation of cell shape"/>
    <property type="evidence" value="ECO:0007669"/>
    <property type="project" value="UniProtKB-KW"/>
</dbReference>
<evidence type="ECO:0000313" key="17">
    <source>
        <dbReference type="EMBL" id="OAX52300.1"/>
    </source>
</evidence>
<dbReference type="InterPro" id="IPR036950">
    <property type="entry name" value="PBP_transglycosylase"/>
</dbReference>
<comment type="catalytic activity">
    <reaction evidence="12">
        <text>Preferential cleavage: (Ac)2-L-Lys-D-Ala-|-D-Ala. Also transpeptidation of peptidyl-alanyl moieties that are N-acyl substituents of D-alanine.</text>
        <dbReference type="EC" id="3.4.16.4"/>
    </reaction>
</comment>
<keyword evidence="9" id="KW-0573">Peptidoglycan synthesis</keyword>
<dbReference type="Proteomes" id="UP000053171">
    <property type="component" value="Unassembled WGS sequence"/>
</dbReference>
<evidence type="ECO:0000313" key="18">
    <source>
        <dbReference type="Proteomes" id="UP000053171"/>
    </source>
</evidence>
<dbReference type="GO" id="GO:0008658">
    <property type="term" value="F:penicillin binding"/>
    <property type="evidence" value="ECO:0007669"/>
    <property type="project" value="InterPro"/>
</dbReference>
<keyword evidence="3" id="KW-0121">Carboxypeptidase</keyword>
<keyword evidence="11" id="KW-0961">Cell wall biogenesis/degradation</keyword>
<keyword evidence="4" id="KW-0645">Protease</keyword>
<feature type="domain" description="Glycosyl transferase family 51" evidence="16">
    <location>
        <begin position="81"/>
        <end position="269"/>
    </location>
</feature>
<dbReference type="PANTHER" id="PTHR32282:SF33">
    <property type="entry name" value="PEPTIDOGLYCAN GLYCOSYLTRANSFERASE"/>
    <property type="match status" value="1"/>
</dbReference>
<evidence type="ECO:0000256" key="1">
    <source>
        <dbReference type="ARBA" id="ARBA00007090"/>
    </source>
</evidence>
<keyword evidence="10" id="KW-0511">Multifunctional enzyme</keyword>
<dbReference type="InterPro" id="IPR001264">
    <property type="entry name" value="Glyco_trans_51"/>
</dbReference>
<evidence type="ECO:0000256" key="3">
    <source>
        <dbReference type="ARBA" id="ARBA00022645"/>
    </source>
</evidence>